<comment type="caution">
    <text evidence="4">The sequence shown here is derived from an EMBL/GenBank/DDBJ whole genome shotgun (WGS) entry which is preliminary data.</text>
</comment>
<dbReference type="SMART" id="SM00028">
    <property type="entry name" value="TPR"/>
    <property type="match status" value="3"/>
</dbReference>
<dbReference type="PANTHER" id="PTHR34220">
    <property type="entry name" value="SENSOR HISTIDINE KINASE YPDA"/>
    <property type="match status" value="1"/>
</dbReference>
<dbReference type="Pfam" id="PF13181">
    <property type="entry name" value="TPR_8"/>
    <property type="match status" value="1"/>
</dbReference>
<feature type="transmembrane region" description="Helical" evidence="2">
    <location>
        <begin position="436"/>
        <end position="455"/>
    </location>
</feature>
<keyword evidence="2" id="KW-1133">Transmembrane helix</keyword>
<dbReference type="GO" id="GO:0000155">
    <property type="term" value="F:phosphorelay sensor kinase activity"/>
    <property type="evidence" value="ECO:0007669"/>
    <property type="project" value="InterPro"/>
</dbReference>
<dbReference type="Pfam" id="PF06580">
    <property type="entry name" value="His_kinase"/>
    <property type="match status" value="1"/>
</dbReference>
<name>A0A1Y3YYH6_9BACE</name>
<keyword evidence="4" id="KW-0418">Kinase</keyword>
<dbReference type="SUPFAM" id="SSF48452">
    <property type="entry name" value="TPR-like"/>
    <property type="match status" value="1"/>
</dbReference>
<evidence type="ECO:0000313" key="4">
    <source>
        <dbReference type="EMBL" id="OUO02914.1"/>
    </source>
</evidence>
<dbReference type="Proteomes" id="UP000195386">
    <property type="component" value="Unassembled WGS sequence"/>
</dbReference>
<keyword evidence="2" id="KW-0472">Membrane</keyword>
<dbReference type="SUPFAM" id="SSF55874">
    <property type="entry name" value="ATPase domain of HSP90 chaperone/DNA topoisomerase II/histidine kinase"/>
    <property type="match status" value="1"/>
</dbReference>
<dbReference type="RefSeq" id="WP_087425082.1">
    <property type="nucleotide sequence ID" value="NZ_NFII01000001.1"/>
</dbReference>
<dbReference type="Gene3D" id="3.30.565.10">
    <property type="entry name" value="Histidine kinase-like ATPase, C-terminal domain"/>
    <property type="match status" value="1"/>
</dbReference>
<accession>A0A1Y3YYH6</accession>
<evidence type="ECO:0000259" key="3">
    <source>
        <dbReference type="Pfam" id="PF06580"/>
    </source>
</evidence>
<evidence type="ECO:0000256" key="1">
    <source>
        <dbReference type="SAM" id="Coils"/>
    </source>
</evidence>
<dbReference type="InterPro" id="IPR011990">
    <property type="entry name" value="TPR-like_helical_dom_sf"/>
</dbReference>
<dbReference type="PANTHER" id="PTHR34220:SF7">
    <property type="entry name" value="SENSOR HISTIDINE KINASE YPDA"/>
    <property type="match status" value="1"/>
</dbReference>
<dbReference type="Gene3D" id="1.25.40.10">
    <property type="entry name" value="Tetratricopeptide repeat domain"/>
    <property type="match status" value="2"/>
</dbReference>
<evidence type="ECO:0000313" key="5">
    <source>
        <dbReference type="Proteomes" id="UP000195386"/>
    </source>
</evidence>
<protein>
    <submittedName>
        <fullName evidence="4">Histidine kinase</fullName>
    </submittedName>
</protein>
<reference evidence="5" key="1">
    <citation type="submission" date="2017-04" db="EMBL/GenBank/DDBJ databases">
        <title>Function of individual gut microbiota members based on whole genome sequencing of pure cultures obtained from chicken caecum.</title>
        <authorList>
            <person name="Medvecky M."/>
            <person name="Cejkova D."/>
            <person name="Polansky O."/>
            <person name="Karasova D."/>
            <person name="Kubasova T."/>
            <person name="Cizek A."/>
            <person name="Rychlik I."/>
        </authorList>
    </citation>
    <scope>NUCLEOTIDE SEQUENCE [LARGE SCALE GENOMIC DNA]</scope>
    <source>
        <strain evidence="5">An43</strain>
    </source>
</reference>
<dbReference type="InterPro" id="IPR019734">
    <property type="entry name" value="TPR_rpt"/>
</dbReference>
<sequence>MRSGLKSCIGFFLLLWTGIVLPGACTCKGGGDMISEMREFDSFFSTHVDSVATAPRRMRTQVLQRMKAAKDSLVRYNYLSVALKTCLATSDIDSAQLLIREIEDFTGRQPFSHRLADLQSECLNMKGNIYSRKGYIDSAEICFKKAYEWRLQGTKPETVPDILINLADANNHLGRLDMGVFWYRKALLICDSLNMPSDRKFPIYYGLAQGYMTLRDYEQCDYYSELAAKNYDEMLPDEKHFYLNNRGNSYYYRGDYATAIGYFRKVVGLVKDYPDMRWGLNLSYLNLSDCFLQRNEADSAAKYLDLCEPFFKEIGSTTALYYIDTQKIELALQRKDFAEARRLLTVSKASPEIDADMIHIRNKYLQQFHEETGNYQRAYDYLKKNDRLDDSIRNERIRMRTADLTLRYQQDSTLMAHKVLFQKQENEVLALRQTRLVTLAIAVIAFLIAVFLYLYNRKKHDLLLAQNRRTVSTLRLENIRNRLSPHFIFNVLNQEVVNRREEEKQELASLVKLMRRNLELAEQLCVTLSEELDFVGTYIDLERRSLGATFRPDIKIAEDVHPEQVWLPSMMIQIPVENSVKHALRGKEGERNLWITVDRQERGIRIKITDNGGGYRPDSRHRGTGTGMKVIMQTIQILNMKNKEAIDVAVHNVTLPGGEVGCEVTFLLPDKYDYKI</sequence>
<proteinExistence type="predicted"/>
<dbReference type="InterPro" id="IPR010559">
    <property type="entry name" value="Sig_transdc_His_kin_internal"/>
</dbReference>
<dbReference type="GO" id="GO:0016020">
    <property type="term" value="C:membrane"/>
    <property type="evidence" value="ECO:0007669"/>
    <property type="project" value="InterPro"/>
</dbReference>
<evidence type="ECO:0000256" key="2">
    <source>
        <dbReference type="SAM" id="Phobius"/>
    </source>
</evidence>
<keyword evidence="1" id="KW-0175">Coiled coil</keyword>
<feature type="coiled-coil region" evidence="1">
    <location>
        <begin position="493"/>
        <end position="531"/>
    </location>
</feature>
<organism evidence="4 5">
    <name type="scientific">Bacteroides clarus</name>
    <dbReference type="NCBI Taxonomy" id="626929"/>
    <lineage>
        <taxon>Bacteria</taxon>
        <taxon>Pseudomonadati</taxon>
        <taxon>Bacteroidota</taxon>
        <taxon>Bacteroidia</taxon>
        <taxon>Bacteroidales</taxon>
        <taxon>Bacteroidaceae</taxon>
        <taxon>Bacteroides</taxon>
    </lineage>
</organism>
<dbReference type="AlphaFoldDB" id="A0A1Y3YYH6"/>
<feature type="domain" description="Signal transduction histidine kinase internal region" evidence="3">
    <location>
        <begin position="475"/>
        <end position="546"/>
    </location>
</feature>
<keyword evidence="2" id="KW-0812">Transmembrane</keyword>
<dbReference type="InterPro" id="IPR036890">
    <property type="entry name" value="HATPase_C_sf"/>
</dbReference>
<dbReference type="InterPro" id="IPR050640">
    <property type="entry name" value="Bact_2-comp_sensor_kinase"/>
</dbReference>
<keyword evidence="4" id="KW-0808">Transferase</keyword>
<gene>
    <name evidence="4" type="ORF">B5F97_00370</name>
</gene>
<dbReference type="EMBL" id="NFII01000001">
    <property type="protein sequence ID" value="OUO02914.1"/>
    <property type="molecule type" value="Genomic_DNA"/>
</dbReference>